<name>W9H2M4_9PROT</name>
<dbReference type="STRING" id="1385369.N825_10485"/>
<evidence type="ECO:0000313" key="2">
    <source>
        <dbReference type="EMBL" id="EWY38962.1"/>
    </source>
</evidence>
<dbReference type="PANTHER" id="PTHR34611:SF2">
    <property type="entry name" value="INACTIVE RECOMBINATION-PROMOTING NUCLEASE-LIKE PROTEIN RPNE-RELATED"/>
    <property type="match status" value="1"/>
</dbReference>
<dbReference type="RefSeq" id="WP_037455949.1">
    <property type="nucleotide sequence ID" value="NZ_AVFL01000015.1"/>
</dbReference>
<dbReference type="InterPro" id="IPR051699">
    <property type="entry name" value="Rpn/YhgA-like_nuclease"/>
</dbReference>
<organism evidence="2 3">
    <name type="scientific">Skermanella stibiiresistens SB22</name>
    <dbReference type="NCBI Taxonomy" id="1385369"/>
    <lineage>
        <taxon>Bacteria</taxon>
        <taxon>Pseudomonadati</taxon>
        <taxon>Pseudomonadota</taxon>
        <taxon>Alphaproteobacteria</taxon>
        <taxon>Rhodospirillales</taxon>
        <taxon>Azospirillaceae</taxon>
        <taxon>Skermanella</taxon>
    </lineage>
</organism>
<dbReference type="Proteomes" id="UP000019486">
    <property type="component" value="Unassembled WGS sequence"/>
</dbReference>
<accession>W9H2M4</accession>
<dbReference type="GO" id="GO:1990238">
    <property type="term" value="F:double-stranded DNA endonuclease activity"/>
    <property type="evidence" value="ECO:0007669"/>
    <property type="project" value="TreeGrafter"/>
</dbReference>
<protein>
    <recommendedName>
        <fullName evidence="1">Transposase (putative) YhgA-like domain-containing protein</fullName>
    </recommendedName>
</protein>
<keyword evidence="3" id="KW-1185">Reference proteome</keyword>
<evidence type="ECO:0000313" key="3">
    <source>
        <dbReference type="Proteomes" id="UP000019486"/>
    </source>
</evidence>
<proteinExistence type="predicted"/>
<comment type="caution">
    <text evidence="2">The sequence shown here is derived from an EMBL/GenBank/DDBJ whole genome shotgun (WGS) entry which is preliminary data.</text>
</comment>
<dbReference type="Pfam" id="PF04754">
    <property type="entry name" value="Transposase_31"/>
    <property type="match status" value="1"/>
</dbReference>
<dbReference type="EMBL" id="AVFL01000015">
    <property type="protein sequence ID" value="EWY38962.1"/>
    <property type="molecule type" value="Genomic_DNA"/>
</dbReference>
<gene>
    <name evidence="2" type="ORF">N825_10485</name>
</gene>
<sequence>MADIDSTDEANRDAGRLIRRHDQFVKLILDGPGNADSFLRERLPPGVTAHLTAEPAVDRSESFVDPLLAELCGDRVYGLELSGGRPLHVLTLIEHKSAGEGDALMQVFGYLHGAATRGARRVAGANGGFRVAPAPVLAVILYHGTAPWPHPPTLGDAYGIPPDILAAGPLDFGYTLVDLSVIPDAELSRHHDLQAGLLTLKYATRDGDPEVTLERLLGVAAVIGLTVLRGVVRYLFMADDARNQARLRAALGHVVPGQEDEIMPTIAESYIAEGHAKGLAEGQIKAKADILLRMLQRRNEPVPAVIERKLPAASADEIDRWIDAVVDGASLEQVFGDSTH</sequence>
<dbReference type="AlphaFoldDB" id="W9H2M4"/>
<reference evidence="2 3" key="1">
    <citation type="submission" date="2013-08" db="EMBL/GenBank/DDBJ databases">
        <title>The genome sequence of Skermanella stibiiresistens.</title>
        <authorList>
            <person name="Zhu W."/>
            <person name="Wang G."/>
        </authorList>
    </citation>
    <scope>NUCLEOTIDE SEQUENCE [LARGE SCALE GENOMIC DNA]</scope>
    <source>
        <strain evidence="2 3">SB22</strain>
    </source>
</reference>
<dbReference type="GO" id="GO:0006310">
    <property type="term" value="P:DNA recombination"/>
    <property type="evidence" value="ECO:0007669"/>
    <property type="project" value="TreeGrafter"/>
</dbReference>
<dbReference type="OrthoDB" id="932587at2"/>
<dbReference type="InterPro" id="IPR006842">
    <property type="entry name" value="Transposase_31"/>
</dbReference>
<evidence type="ECO:0000259" key="1">
    <source>
        <dbReference type="Pfam" id="PF04754"/>
    </source>
</evidence>
<dbReference type="PANTHER" id="PTHR34611">
    <property type="match status" value="1"/>
</dbReference>
<feature type="domain" description="Transposase (putative) YhgA-like" evidence="1">
    <location>
        <begin position="20"/>
        <end position="216"/>
    </location>
</feature>